<dbReference type="Proteomes" id="UP001153328">
    <property type="component" value="Unassembled WGS sequence"/>
</dbReference>
<evidence type="ECO:0000259" key="2">
    <source>
        <dbReference type="Pfam" id="PF22725"/>
    </source>
</evidence>
<reference evidence="3" key="1">
    <citation type="submission" date="2021-06" db="EMBL/GenBank/DDBJ databases">
        <authorList>
            <person name="Arsene-Ploetze F."/>
        </authorList>
    </citation>
    <scope>NUCLEOTIDE SEQUENCE</scope>
    <source>
        <strain evidence="3">SBRY1</strain>
    </source>
</reference>
<dbReference type="Pfam" id="PF22725">
    <property type="entry name" value="GFO_IDH_MocA_C3"/>
    <property type="match status" value="1"/>
</dbReference>
<keyword evidence="1" id="KW-0560">Oxidoreductase</keyword>
<accession>A0A9W4H8Q3</accession>
<feature type="domain" description="GFO/IDH/MocA-like oxidoreductase" evidence="2">
    <location>
        <begin position="42"/>
        <end position="99"/>
    </location>
</feature>
<comment type="caution">
    <text evidence="3">The sequence shown here is derived from an EMBL/GenBank/DDBJ whole genome shotgun (WGS) entry which is preliminary data.</text>
</comment>
<dbReference type="EMBL" id="CAJVAX010000023">
    <property type="protein sequence ID" value="CAG7658170.1"/>
    <property type="molecule type" value="Genomic_DNA"/>
</dbReference>
<organism evidence="3 4">
    <name type="scientific">Actinacidiphila bryophytorum</name>
    <dbReference type="NCBI Taxonomy" id="1436133"/>
    <lineage>
        <taxon>Bacteria</taxon>
        <taxon>Bacillati</taxon>
        <taxon>Actinomycetota</taxon>
        <taxon>Actinomycetes</taxon>
        <taxon>Kitasatosporales</taxon>
        <taxon>Streptomycetaceae</taxon>
        <taxon>Actinacidiphila</taxon>
    </lineage>
</organism>
<dbReference type="InterPro" id="IPR055170">
    <property type="entry name" value="GFO_IDH_MocA-like_dom"/>
</dbReference>
<evidence type="ECO:0000313" key="4">
    <source>
        <dbReference type="Proteomes" id="UP001153328"/>
    </source>
</evidence>
<dbReference type="PANTHER" id="PTHR22604:SF105">
    <property type="entry name" value="TRANS-1,2-DIHYDROBENZENE-1,2-DIOL DEHYDROGENASE"/>
    <property type="match status" value="1"/>
</dbReference>
<dbReference type="PANTHER" id="PTHR22604">
    <property type="entry name" value="OXIDOREDUCTASES"/>
    <property type="match status" value="1"/>
</dbReference>
<dbReference type="AlphaFoldDB" id="A0A9W4H8Q3"/>
<keyword evidence="4" id="KW-1185">Reference proteome</keyword>
<dbReference type="GO" id="GO:0016491">
    <property type="term" value="F:oxidoreductase activity"/>
    <property type="evidence" value="ECO:0007669"/>
    <property type="project" value="UniProtKB-KW"/>
</dbReference>
<proteinExistence type="predicted"/>
<protein>
    <recommendedName>
        <fullName evidence="2">GFO/IDH/MocA-like oxidoreductase domain-containing protein</fullName>
    </recommendedName>
</protein>
<sequence length="130" mass="13961">MPIRLPMTTRYDQTVALLGLARSCGKVLMENVMFVHHPQHSTVRRPAAGGVSGELRSVRAEFTVPRRPAGDIGHEPQLGGGALWDTGVYPVRAALHLLGPDLGSSPPSSRTAGRTGWTPRARRCCALRTG</sequence>
<dbReference type="Gene3D" id="3.30.360.10">
    <property type="entry name" value="Dihydrodipicolinate Reductase, domain 2"/>
    <property type="match status" value="1"/>
</dbReference>
<evidence type="ECO:0000256" key="1">
    <source>
        <dbReference type="ARBA" id="ARBA00023002"/>
    </source>
</evidence>
<gene>
    <name evidence="3" type="ORF">SBRY_90170</name>
</gene>
<dbReference type="InterPro" id="IPR050984">
    <property type="entry name" value="Gfo/Idh/MocA_domain"/>
</dbReference>
<name>A0A9W4H8Q3_9ACTN</name>
<evidence type="ECO:0000313" key="3">
    <source>
        <dbReference type="EMBL" id="CAG7658170.1"/>
    </source>
</evidence>
<dbReference type="SUPFAM" id="SSF55347">
    <property type="entry name" value="Glyceraldehyde-3-phosphate dehydrogenase-like, C-terminal domain"/>
    <property type="match status" value="1"/>
</dbReference>